<dbReference type="InterPro" id="IPR016032">
    <property type="entry name" value="Sig_transdc_resp-reg_C-effctor"/>
</dbReference>
<protein>
    <recommendedName>
        <fullName evidence="1">HTH luxR-type domain-containing protein</fullName>
    </recommendedName>
</protein>
<dbReference type="Pfam" id="PF00196">
    <property type="entry name" value="GerE"/>
    <property type="match status" value="1"/>
</dbReference>
<feature type="domain" description="HTH luxR-type" evidence="1">
    <location>
        <begin position="8"/>
        <end position="66"/>
    </location>
</feature>
<dbReference type="RefSeq" id="WP_344518476.1">
    <property type="nucleotide sequence ID" value="NZ_BAAAUG010000010.1"/>
</dbReference>
<dbReference type="EMBL" id="BAAAUG010000010">
    <property type="protein sequence ID" value="GAA3082869.1"/>
    <property type="molecule type" value="Genomic_DNA"/>
</dbReference>
<keyword evidence="3" id="KW-1185">Reference proteome</keyword>
<organism evidence="2 3">
    <name type="scientific">Streptomyces rectiviolaceus</name>
    <dbReference type="NCBI Taxonomy" id="332591"/>
    <lineage>
        <taxon>Bacteria</taxon>
        <taxon>Bacillati</taxon>
        <taxon>Actinomycetota</taxon>
        <taxon>Actinomycetes</taxon>
        <taxon>Kitasatosporales</taxon>
        <taxon>Streptomycetaceae</taxon>
        <taxon>Streptomyces</taxon>
    </lineage>
</organism>
<dbReference type="Proteomes" id="UP001501637">
    <property type="component" value="Unassembled WGS sequence"/>
</dbReference>
<dbReference type="Gene3D" id="1.10.10.10">
    <property type="entry name" value="Winged helix-like DNA-binding domain superfamily/Winged helix DNA-binding domain"/>
    <property type="match status" value="1"/>
</dbReference>
<dbReference type="InterPro" id="IPR000792">
    <property type="entry name" value="Tscrpt_reg_LuxR_C"/>
</dbReference>
<evidence type="ECO:0000313" key="3">
    <source>
        <dbReference type="Proteomes" id="UP001501637"/>
    </source>
</evidence>
<comment type="caution">
    <text evidence="2">The sequence shown here is derived from an EMBL/GenBank/DDBJ whole genome shotgun (WGS) entry which is preliminary data.</text>
</comment>
<dbReference type="PRINTS" id="PR00038">
    <property type="entry name" value="HTHLUXR"/>
</dbReference>
<dbReference type="SMART" id="SM00421">
    <property type="entry name" value="HTH_LUXR"/>
    <property type="match status" value="1"/>
</dbReference>
<evidence type="ECO:0000313" key="2">
    <source>
        <dbReference type="EMBL" id="GAA3082869.1"/>
    </source>
</evidence>
<dbReference type="SUPFAM" id="SSF46894">
    <property type="entry name" value="C-terminal effector domain of the bipartite response regulators"/>
    <property type="match status" value="1"/>
</dbReference>
<sequence>MTTKHVTRIILAPRERQVLEGLAAGASLPVVANDLKIREGTAAGYLKNAKRKLHGVNETPAAVAVAYATEAIVRPELRDPETLFLPREQRVLVPLIARGLTAAQMVTELTPKPKVDIIRRDCRELRVNLQALNRAHLVTRAWEFQILNAEQVIAWLR</sequence>
<name>A0ABP6M6D7_9ACTN</name>
<proteinExistence type="predicted"/>
<gene>
    <name evidence="2" type="ORF">GCM10010449_03490</name>
</gene>
<reference evidence="3" key="1">
    <citation type="journal article" date="2019" name="Int. J. Syst. Evol. Microbiol.">
        <title>The Global Catalogue of Microorganisms (GCM) 10K type strain sequencing project: providing services to taxonomists for standard genome sequencing and annotation.</title>
        <authorList>
            <consortium name="The Broad Institute Genomics Platform"/>
            <consortium name="The Broad Institute Genome Sequencing Center for Infectious Disease"/>
            <person name="Wu L."/>
            <person name="Ma J."/>
        </authorList>
    </citation>
    <scope>NUCLEOTIDE SEQUENCE [LARGE SCALE GENOMIC DNA]</scope>
    <source>
        <strain evidence="3">JCM 9092</strain>
    </source>
</reference>
<dbReference type="InterPro" id="IPR036388">
    <property type="entry name" value="WH-like_DNA-bd_sf"/>
</dbReference>
<accession>A0ABP6M6D7</accession>
<evidence type="ECO:0000259" key="1">
    <source>
        <dbReference type="SMART" id="SM00421"/>
    </source>
</evidence>